<feature type="region of interest" description="Disordered" evidence="1">
    <location>
        <begin position="132"/>
        <end position="169"/>
    </location>
</feature>
<sequence>MSRSVARRKTDLTPTVPQSASSREAMCSPTPTSGGSRTPRSTKTHPGRAYSMSRLDILAAPRRPKLTTPPTAQQQQQSSSLRRSTGTGSTSVYRSMSLLPGTSASATGTTIIASNSKLGPKGAGHSRSMLQLGGAGPIPPPRPTRAEKLRRKAREQAASARSPSSDQHSPGMYFLQIRAALSHFAIFSPLRPLNKFLLISLSDRGDIKTILFP</sequence>
<proteinExistence type="predicted"/>
<organism evidence="2 3">
    <name type="scientific">Rhynocoris fuscipes</name>
    <dbReference type="NCBI Taxonomy" id="488301"/>
    <lineage>
        <taxon>Eukaryota</taxon>
        <taxon>Metazoa</taxon>
        <taxon>Ecdysozoa</taxon>
        <taxon>Arthropoda</taxon>
        <taxon>Hexapoda</taxon>
        <taxon>Insecta</taxon>
        <taxon>Pterygota</taxon>
        <taxon>Neoptera</taxon>
        <taxon>Paraneoptera</taxon>
        <taxon>Hemiptera</taxon>
        <taxon>Heteroptera</taxon>
        <taxon>Panheteroptera</taxon>
        <taxon>Cimicomorpha</taxon>
        <taxon>Reduviidae</taxon>
        <taxon>Harpactorinae</taxon>
        <taxon>Harpactorini</taxon>
        <taxon>Rhynocoris</taxon>
    </lineage>
</organism>
<accession>A0AAW1CRL4</accession>
<feature type="compositionally biased region" description="Polar residues" evidence="1">
    <location>
        <begin position="159"/>
        <end position="168"/>
    </location>
</feature>
<feature type="region of interest" description="Disordered" evidence="1">
    <location>
        <begin position="1"/>
        <end position="95"/>
    </location>
</feature>
<dbReference type="AlphaFoldDB" id="A0AAW1CRL4"/>
<keyword evidence="3" id="KW-1185">Reference proteome</keyword>
<evidence type="ECO:0000313" key="3">
    <source>
        <dbReference type="Proteomes" id="UP001461498"/>
    </source>
</evidence>
<comment type="caution">
    <text evidence="2">The sequence shown here is derived from an EMBL/GenBank/DDBJ whole genome shotgun (WGS) entry which is preliminary data.</text>
</comment>
<evidence type="ECO:0000256" key="1">
    <source>
        <dbReference type="SAM" id="MobiDB-lite"/>
    </source>
</evidence>
<reference evidence="2 3" key="1">
    <citation type="submission" date="2022-12" db="EMBL/GenBank/DDBJ databases">
        <title>Chromosome-level genome assembly of true bugs.</title>
        <authorList>
            <person name="Ma L."/>
            <person name="Li H."/>
        </authorList>
    </citation>
    <scope>NUCLEOTIDE SEQUENCE [LARGE SCALE GENOMIC DNA]</scope>
    <source>
        <strain evidence="2">Lab_2022b</strain>
    </source>
</reference>
<feature type="compositionally biased region" description="Polar residues" evidence="1">
    <location>
        <begin position="12"/>
        <end position="22"/>
    </location>
</feature>
<dbReference type="Proteomes" id="UP001461498">
    <property type="component" value="Unassembled WGS sequence"/>
</dbReference>
<evidence type="ECO:0000313" key="2">
    <source>
        <dbReference type="EMBL" id="KAK9499197.1"/>
    </source>
</evidence>
<dbReference type="EMBL" id="JAPXFL010000012">
    <property type="protein sequence ID" value="KAK9499197.1"/>
    <property type="molecule type" value="Genomic_DNA"/>
</dbReference>
<protein>
    <submittedName>
        <fullName evidence="2">Uncharacterized protein</fullName>
    </submittedName>
</protein>
<gene>
    <name evidence="2" type="ORF">O3M35_003691</name>
</gene>
<name>A0AAW1CRL4_9HEMI</name>
<feature type="compositionally biased region" description="Polar residues" evidence="1">
    <location>
        <begin position="29"/>
        <end position="39"/>
    </location>
</feature>
<feature type="compositionally biased region" description="Low complexity" evidence="1">
    <location>
        <begin position="66"/>
        <end position="91"/>
    </location>
</feature>